<gene>
    <name evidence="2" type="ORF">MJG50_04585</name>
</gene>
<keyword evidence="1" id="KW-1133">Transmembrane helix</keyword>
<evidence type="ECO:0000256" key="1">
    <source>
        <dbReference type="SAM" id="Phobius"/>
    </source>
</evidence>
<keyword evidence="1" id="KW-0472">Membrane</keyword>
<evidence type="ECO:0000313" key="2">
    <source>
        <dbReference type="EMBL" id="MCH1624594.1"/>
    </source>
</evidence>
<comment type="caution">
    <text evidence="2">The sequence shown here is derived from an EMBL/GenBank/DDBJ whole genome shotgun (WGS) entry which is preliminary data.</text>
</comment>
<dbReference type="RefSeq" id="WP_240253151.1">
    <property type="nucleotide sequence ID" value="NZ_JAKTTI010000004.1"/>
</dbReference>
<dbReference type="Proteomes" id="UP001431131">
    <property type="component" value="Unassembled WGS sequence"/>
</dbReference>
<dbReference type="EMBL" id="JAKTTI010000004">
    <property type="protein sequence ID" value="MCH1624594.1"/>
    <property type="molecule type" value="Genomic_DNA"/>
</dbReference>
<keyword evidence="1" id="KW-0812">Transmembrane</keyword>
<reference evidence="2" key="1">
    <citation type="submission" date="2022-02" db="EMBL/GenBank/DDBJ databases">
        <title>Fredinandcohnia quinoae sp. nov. isolated from Chenopodium quinoa seeds.</title>
        <authorList>
            <person name="Saati-Santamaria Z."/>
            <person name="Flores-Felix J.D."/>
            <person name="Igual J.M."/>
            <person name="Velazquez E."/>
            <person name="Garcia-Fraile P."/>
            <person name="Martinez-Molina E."/>
        </authorList>
    </citation>
    <scope>NUCLEOTIDE SEQUENCE</scope>
    <source>
        <strain evidence="2">SECRCQ15</strain>
    </source>
</reference>
<feature type="transmembrane region" description="Helical" evidence="1">
    <location>
        <begin position="51"/>
        <end position="72"/>
    </location>
</feature>
<dbReference type="AlphaFoldDB" id="A0AAW5E736"/>
<keyword evidence="3" id="KW-1185">Reference proteome</keyword>
<proteinExistence type="predicted"/>
<organism evidence="2 3">
    <name type="scientific">Fredinandcohnia quinoae</name>
    <dbReference type="NCBI Taxonomy" id="2918902"/>
    <lineage>
        <taxon>Bacteria</taxon>
        <taxon>Bacillati</taxon>
        <taxon>Bacillota</taxon>
        <taxon>Bacilli</taxon>
        <taxon>Bacillales</taxon>
        <taxon>Bacillaceae</taxon>
        <taxon>Fredinandcohnia</taxon>
    </lineage>
</organism>
<evidence type="ECO:0000313" key="3">
    <source>
        <dbReference type="Proteomes" id="UP001431131"/>
    </source>
</evidence>
<protein>
    <submittedName>
        <fullName evidence="2">Uncharacterized protein</fullName>
    </submittedName>
</protein>
<accession>A0AAW5E736</accession>
<sequence>MTKHNEFQSLDDLLLSADRESLWDKEHQARLLVKIEKNINKSNRKINVNNTFVYISSIGAFLLLLFMGYHLLIQDVEQKPGQKNLPLEVNEGVISEISSSNFHYTRDTDEEKINKIAIALSRRNVTNLQPDTEPKNLAITYENGKIGDYKIWTQLHVVEGLVTFEGVFQIEEEPTLYTLDSATAEMIFIDSRPDNLPNFKSIQINSVYENGERIHVNATYTTKIADSSQPNGYRLELGDSEEFIISQNASIYLIDYEDGNLAARKVELEKILTQPGLFGQMFVHEGEMLLFIESYLP</sequence>
<name>A0AAW5E736_9BACI</name>